<keyword evidence="2" id="KW-1185">Reference proteome</keyword>
<name>A0A2T0SC17_9PSEU</name>
<accession>A0A2T0SC17</accession>
<sequence>MIEASSQNDAKIGVKGFSSAFTLVVMSAKGATDFLTWIVQDPTVLVHVGSADLGDIAASTDYMVKGSGNWVRTGTSLKAARAATGEPVNRVGASIELNNRSGVLTRGYLEVARVLAHELTLHAMAVEVFRERILERDAEVEEEWRDLVSPGGQLSQRNQHDGAAFDLNAHYEPLITRMSGNLKEQGYAGDAATLRKYYEEDVVHLKVEYAKRDLGAEYLKHHLLEGVVF</sequence>
<protein>
    <submittedName>
        <fullName evidence="1">Uncharacterized protein</fullName>
    </submittedName>
</protein>
<dbReference type="EMBL" id="PVTF01000023">
    <property type="protein sequence ID" value="PRY30956.1"/>
    <property type="molecule type" value="Genomic_DNA"/>
</dbReference>
<dbReference type="RefSeq" id="WP_146175155.1">
    <property type="nucleotide sequence ID" value="NZ_PVTF01000023.1"/>
</dbReference>
<evidence type="ECO:0000313" key="1">
    <source>
        <dbReference type="EMBL" id="PRY30956.1"/>
    </source>
</evidence>
<dbReference type="Proteomes" id="UP000239494">
    <property type="component" value="Unassembled WGS sequence"/>
</dbReference>
<reference evidence="1 2" key="1">
    <citation type="submission" date="2018-03" db="EMBL/GenBank/DDBJ databases">
        <title>Genomic Encyclopedia of Archaeal and Bacterial Type Strains, Phase II (KMG-II): from individual species to whole genera.</title>
        <authorList>
            <person name="Goeker M."/>
        </authorList>
    </citation>
    <scope>NUCLEOTIDE SEQUENCE [LARGE SCALE GENOMIC DNA]</scope>
    <source>
        <strain evidence="1 2">DSM 44720</strain>
    </source>
</reference>
<dbReference type="AlphaFoldDB" id="A0A2T0SC17"/>
<gene>
    <name evidence="1" type="ORF">CLV43_12358</name>
</gene>
<proteinExistence type="predicted"/>
<evidence type="ECO:0000313" key="2">
    <source>
        <dbReference type="Proteomes" id="UP000239494"/>
    </source>
</evidence>
<organism evidence="1 2">
    <name type="scientific">Umezawaea tangerina</name>
    <dbReference type="NCBI Taxonomy" id="84725"/>
    <lineage>
        <taxon>Bacteria</taxon>
        <taxon>Bacillati</taxon>
        <taxon>Actinomycetota</taxon>
        <taxon>Actinomycetes</taxon>
        <taxon>Pseudonocardiales</taxon>
        <taxon>Pseudonocardiaceae</taxon>
        <taxon>Umezawaea</taxon>
    </lineage>
</organism>
<comment type="caution">
    <text evidence="1">The sequence shown here is derived from an EMBL/GenBank/DDBJ whole genome shotgun (WGS) entry which is preliminary data.</text>
</comment>